<dbReference type="GO" id="GO:0046872">
    <property type="term" value="F:metal ion binding"/>
    <property type="evidence" value="ECO:0007669"/>
    <property type="project" value="UniProtKB-KW"/>
</dbReference>
<evidence type="ECO:0000256" key="6">
    <source>
        <dbReference type="PIRSR" id="PIRSR602678-1"/>
    </source>
</evidence>
<feature type="binding site" evidence="6">
    <location>
        <position position="573"/>
    </location>
    <ligand>
        <name>a divalent metal cation</name>
        <dbReference type="ChEBI" id="CHEBI:60240"/>
        <label>1</label>
    </ligand>
</feature>
<comment type="caution">
    <text evidence="8">The sequence shown here is derived from an EMBL/GenBank/DDBJ whole genome shotgun (WGS) entry which is preliminary data.</text>
</comment>
<evidence type="ECO:0000256" key="5">
    <source>
        <dbReference type="HAMAP-Rule" id="MF_03037"/>
    </source>
</evidence>
<evidence type="ECO:0000313" key="8">
    <source>
        <dbReference type="EMBL" id="CAG5089887.1"/>
    </source>
</evidence>
<dbReference type="CDD" id="cd00200">
    <property type="entry name" value="WD40"/>
    <property type="match status" value="1"/>
</dbReference>
<dbReference type="PANTHER" id="PTHR19920:SF0">
    <property type="entry name" value="CYTOSOLIC IRON-SULFUR PROTEIN ASSEMBLY PROTEIN CIAO1-RELATED"/>
    <property type="match status" value="1"/>
</dbReference>
<comment type="similarity">
    <text evidence="1">Belongs to the GTP cyclohydrolase I type 2/NIF3 family.</text>
</comment>
<dbReference type="Gene3D" id="3.40.1390.30">
    <property type="entry name" value="NIF3 (NGG1p interacting factor 3)-like"/>
    <property type="match status" value="1"/>
</dbReference>
<accession>A0A8J2HCL5</accession>
<dbReference type="InterPro" id="IPR002678">
    <property type="entry name" value="DUF34/NIF3"/>
</dbReference>
<keyword evidence="3" id="KW-0677">Repeat</keyword>
<comment type="function">
    <text evidence="5">Essential component of the cytosolic iron-sulfur (Fe/S) protein assembly machinery. Required for the maturation of extramitochondrial Fe/S proteins.</text>
</comment>
<keyword evidence="9" id="KW-1185">Reference proteome</keyword>
<dbReference type="NCBIfam" id="TIGR00486">
    <property type="entry name" value="YbgI_SA1388"/>
    <property type="match status" value="1"/>
</dbReference>
<gene>
    <name evidence="5" type="primary">Ciao1</name>
    <name evidence="8" type="ORF">HICCMSTLAB_LOCUS5417</name>
</gene>
<reference evidence="8" key="1">
    <citation type="submission" date="2021-04" db="EMBL/GenBank/DDBJ databases">
        <authorList>
            <person name="Chebbi M.A.C M."/>
        </authorList>
    </citation>
    <scope>NUCLEOTIDE SEQUENCE</scope>
</reference>
<dbReference type="InterPro" id="IPR036069">
    <property type="entry name" value="DUF34/NIF3_sf"/>
</dbReference>
<feature type="binding site" evidence="6">
    <location>
        <position position="462"/>
    </location>
    <ligand>
        <name>a divalent metal cation</name>
        <dbReference type="ChEBI" id="CHEBI:60240"/>
        <label>1</label>
    </ligand>
</feature>
<evidence type="ECO:0000256" key="1">
    <source>
        <dbReference type="ARBA" id="ARBA00006964"/>
    </source>
</evidence>
<name>A0A8J2HCL5_COTCN</name>
<dbReference type="SUPFAM" id="SSF50978">
    <property type="entry name" value="WD40 repeat-like"/>
    <property type="match status" value="1"/>
</dbReference>
<dbReference type="InterPro" id="IPR028608">
    <property type="entry name" value="CIAO1/Cia1"/>
</dbReference>
<feature type="repeat" description="WD" evidence="7">
    <location>
        <begin position="200"/>
        <end position="232"/>
    </location>
</feature>
<dbReference type="InterPro" id="IPR036322">
    <property type="entry name" value="WD40_repeat_dom_sf"/>
</dbReference>
<evidence type="ECO:0000256" key="3">
    <source>
        <dbReference type="ARBA" id="ARBA00022737"/>
    </source>
</evidence>
<dbReference type="PROSITE" id="PS50294">
    <property type="entry name" value="WD_REPEATS_REGION"/>
    <property type="match status" value="5"/>
</dbReference>
<dbReference type="HAMAP" id="MF_03037">
    <property type="entry name" value="ciao1"/>
    <property type="match status" value="1"/>
</dbReference>
<feature type="repeat" description="WD" evidence="7">
    <location>
        <begin position="109"/>
        <end position="141"/>
    </location>
</feature>
<dbReference type="InterPro" id="IPR015943">
    <property type="entry name" value="WD40/YVTN_repeat-like_dom_sf"/>
</dbReference>
<dbReference type="Pfam" id="PF01784">
    <property type="entry name" value="DUF34_NIF3"/>
    <property type="match status" value="1"/>
</dbReference>
<dbReference type="FunFam" id="3.40.1390.30:FF:000001">
    <property type="entry name" value="GTP cyclohydrolase 1 type 2"/>
    <property type="match status" value="1"/>
</dbReference>
<dbReference type="FunFam" id="2.130.10.10:FF:000136">
    <property type="entry name" value="Probable cytosolic iron-sulfur protein assembly protein CIAO1"/>
    <property type="match status" value="1"/>
</dbReference>
<keyword evidence="6" id="KW-0479">Metal-binding</keyword>
<comment type="function">
    <text evidence="4">Key component of the cytosolic iron-sulfur protein assembly (CIA) complex, a multiprotein complex that mediates the incorporation of iron-sulfur cluster into extramitochondrial Fe/S proteins. As a CIA complex component, interacts specifically with CIAO2A or CIAO2B and MMS19 to assist different branches of iron-sulfur protein assembly, depending of its interactors. The complex CIAO1:CIAO2B:MMS19 binds to and facilitates the assembly of most cytosolic-nuclear Fe/S proteins. CIAO1:CIAO2A specifically matures ACO1 and stabilizes IREB2. Seems to specifically modulate the transactivation activity of WT1. As part of the mitotic spindle-associated MMXD complex it may play a role in chromosome segregation.</text>
</comment>
<evidence type="ECO:0000313" key="9">
    <source>
        <dbReference type="Proteomes" id="UP000786811"/>
    </source>
</evidence>
<feature type="repeat" description="WD" evidence="7">
    <location>
        <begin position="154"/>
        <end position="186"/>
    </location>
</feature>
<dbReference type="Pfam" id="PF00400">
    <property type="entry name" value="WD40"/>
    <property type="match status" value="6"/>
</dbReference>
<dbReference type="Gene3D" id="2.130.10.10">
    <property type="entry name" value="YVTN repeat-like/Quinoprotein amine dehydrogenase"/>
    <property type="match status" value="1"/>
</dbReference>
<dbReference type="SMART" id="SM00320">
    <property type="entry name" value="WD40"/>
    <property type="match status" value="7"/>
</dbReference>
<dbReference type="GO" id="GO:0097361">
    <property type="term" value="C:cytosolic [4Fe-4S] assembly targeting complex"/>
    <property type="evidence" value="ECO:0007669"/>
    <property type="project" value="InterPro"/>
</dbReference>
<sequence length="607" mass="67771">MIKKNEEDVTMSTLELKQVLTGHRGRVWNVCWHPKGSVLASCGEDKTIRIWGMEGPKWAMKMILAEGHTRTIREISWSPCGKYIGSASFDATTAIWDQKSGEFECNVTLEGHENEVKSVSWSNSGELIATCSRDKSVWIWECNNHEDYECASVINAHTQDVKKVRWHPHEDVVASASYDNTVKLFKEDPADNDWFCFATLSSHTSTVWSLSFDSTGTRLVTCSDDQTVKIWQEYKPDNNAGIPTPDNNPVWKCVCTLSGYHTRTVYDVDWCKKTGLIVTACGDDTIRIFREESDSDINQPTFNLVCSHETAHTQDVNSVQWNPVFAGQLASAGDDGKMIQRQLVNSLILTRSMSGTTGLPLQKVIQALNNFADKSLAASWDNVGLLIEPSEPKSVSRILLTNDLTERVMQEAIDHKTDLIVSYHPPIFAPLKRLTTAAWKERIALKCIENKIALYSPHTSFDSIRGGVNDWLAGAFDIKTSIPIEPNSVDANNGMGRFCTLTSPITDQEAVNLVKRRINLNYVRLARVHSPGASVLKSVKADLFVTGEMLHHDILDAVHNDTVVILTNHSDSERGFLKEFADILHKSLSDSVDINVSKMDTDPLMTV</sequence>
<dbReference type="GO" id="GO:0016226">
    <property type="term" value="P:iron-sulfur cluster assembly"/>
    <property type="evidence" value="ECO:0007669"/>
    <property type="project" value="UniProtKB-UniRule"/>
</dbReference>
<dbReference type="EMBL" id="CAJNRD030001119">
    <property type="protein sequence ID" value="CAG5089887.1"/>
    <property type="molecule type" value="Genomic_DNA"/>
</dbReference>
<evidence type="ECO:0000256" key="7">
    <source>
        <dbReference type="PROSITE-ProRule" id="PRU00221"/>
    </source>
</evidence>
<comment type="similarity">
    <text evidence="5">Belongs to the WD repeat CIA1 family.</text>
</comment>
<dbReference type="SUPFAM" id="SSF102705">
    <property type="entry name" value="NIF3 (NGG1p interacting factor 3)-like"/>
    <property type="match status" value="1"/>
</dbReference>
<feature type="repeat" description="WD" evidence="7">
    <location>
        <begin position="20"/>
        <end position="54"/>
    </location>
</feature>
<dbReference type="OrthoDB" id="284782at2759"/>
<dbReference type="PROSITE" id="PS50082">
    <property type="entry name" value="WD_REPEATS_2"/>
    <property type="match status" value="5"/>
</dbReference>
<dbReference type="PANTHER" id="PTHR19920">
    <property type="entry name" value="WD40 PROTEIN CIAO1"/>
    <property type="match status" value="1"/>
</dbReference>
<organism evidence="8 9">
    <name type="scientific">Cotesia congregata</name>
    <name type="common">Parasitoid wasp</name>
    <name type="synonym">Apanteles congregatus</name>
    <dbReference type="NCBI Taxonomy" id="51543"/>
    <lineage>
        <taxon>Eukaryota</taxon>
        <taxon>Metazoa</taxon>
        <taxon>Ecdysozoa</taxon>
        <taxon>Arthropoda</taxon>
        <taxon>Hexapoda</taxon>
        <taxon>Insecta</taxon>
        <taxon>Pterygota</taxon>
        <taxon>Neoptera</taxon>
        <taxon>Endopterygota</taxon>
        <taxon>Hymenoptera</taxon>
        <taxon>Apocrita</taxon>
        <taxon>Ichneumonoidea</taxon>
        <taxon>Braconidae</taxon>
        <taxon>Microgastrinae</taxon>
        <taxon>Cotesia</taxon>
    </lineage>
</organism>
<dbReference type="AlphaFoldDB" id="A0A8J2HCL5"/>
<protein>
    <recommendedName>
        <fullName evidence="5">Probable cytosolic iron-sulfur protein assembly protein Ciao1</fullName>
    </recommendedName>
</protein>
<dbReference type="Proteomes" id="UP000786811">
    <property type="component" value="Unassembled WGS sequence"/>
</dbReference>
<evidence type="ECO:0000256" key="2">
    <source>
        <dbReference type="ARBA" id="ARBA00022574"/>
    </source>
</evidence>
<proteinExistence type="inferred from homology"/>
<feature type="repeat" description="WD" evidence="7">
    <location>
        <begin position="65"/>
        <end position="106"/>
    </location>
</feature>
<evidence type="ECO:0000256" key="4">
    <source>
        <dbReference type="ARBA" id="ARBA00060126"/>
    </source>
</evidence>
<dbReference type="InterPro" id="IPR001680">
    <property type="entry name" value="WD40_rpt"/>
</dbReference>
<feature type="binding site" evidence="6">
    <location>
        <position position="569"/>
    </location>
    <ligand>
        <name>a divalent metal cation</name>
        <dbReference type="ChEBI" id="CHEBI:60240"/>
        <label>1</label>
    </ligand>
</feature>
<keyword evidence="2 7" id="KW-0853">WD repeat</keyword>
<feature type="binding site" evidence="6">
    <location>
        <position position="424"/>
    </location>
    <ligand>
        <name>a divalent metal cation</name>
        <dbReference type="ChEBI" id="CHEBI:60240"/>
        <label>1</label>
    </ligand>
</feature>